<comment type="caution">
    <text evidence="1">The sequence shown here is derived from an EMBL/GenBank/DDBJ whole genome shotgun (WGS) entry which is preliminary data.</text>
</comment>
<reference evidence="1 2" key="1">
    <citation type="submission" date="2022-03" db="EMBL/GenBank/DDBJ databases">
        <title>Genome data of Colletotrichum spp.</title>
        <authorList>
            <person name="Utami Y.D."/>
            <person name="Hiruma K."/>
        </authorList>
    </citation>
    <scope>NUCLEOTIDE SEQUENCE [LARGE SCALE GENOMIC DNA]</scope>
    <source>
        <strain evidence="1 2">MAFF 239500</strain>
    </source>
</reference>
<proteinExistence type="predicted"/>
<sequence length="87" mass="9346">MKPGLAESTRNRLSLQLAEVAGGVIVHNPEADPYGTGTGGKKCLREADDVVATRGHAAARLTRAQDHQVRPKPLPHQILNRRTCPAC</sequence>
<name>A0AA37P0P7_9PEZI</name>
<evidence type="ECO:0000313" key="2">
    <source>
        <dbReference type="Proteomes" id="UP001055115"/>
    </source>
</evidence>
<dbReference type="Proteomes" id="UP001055115">
    <property type="component" value="Unassembled WGS sequence"/>
</dbReference>
<evidence type="ECO:0000313" key="1">
    <source>
        <dbReference type="EMBL" id="GKT45890.1"/>
    </source>
</evidence>
<gene>
    <name evidence="1" type="ORF">ColSpa_06071</name>
</gene>
<protein>
    <submittedName>
        <fullName evidence="1">Uncharacterized protein</fullName>
    </submittedName>
</protein>
<dbReference type="GeneID" id="73326873"/>
<accession>A0AA37P0P7</accession>
<dbReference type="AlphaFoldDB" id="A0AA37P0P7"/>
<organism evidence="1 2">
    <name type="scientific">Colletotrichum spaethianum</name>
    <dbReference type="NCBI Taxonomy" id="700344"/>
    <lineage>
        <taxon>Eukaryota</taxon>
        <taxon>Fungi</taxon>
        <taxon>Dikarya</taxon>
        <taxon>Ascomycota</taxon>
        <taxon>Pezizomycotina</taxon>
        <taxon>Sordariomycetes</taxon>
        <taxon>Hypocreomycetidae</taxon>
        <taxon>Glomerellales</taxon>
        <taxon>Glomerellaceae</taxon>
        <taxon>Colletotrichum</taxon>
        <taxon>Colletotrichum spaethianum species complex</taxon>
    </lineage>
</organism>
<dbReference type="EMBL" id="BQXU01000014">
    <property type="protein sequence ID" value="GKT45890.1"/>
    <property type="molecule type" value="Genomic_DNA"/>
</dbReference>
<dbReference type="RefSeq" id="XP_049128240.1">
    <property type="nucleotide sequence ID" value="XM_049272283.1"/>
</dbReference>
<keyword evidence="2" id="KW-1185">Reference proteome</keyword>